<evidence type="ECO:0000313" key="3">
    <source>
        <dbReference type="EMBL" id="RCG28451.1"/>
    </source>
</evidence>
<dbReference type="Pfam" id="PF05305">
    <property type="entry name" value="DUF732"/>
    <property type="match status" value="1"/>
</dbReference>
<feature type="region of interest" description="Disordered" evidence="1">
    <location>
        <begin position="14"/>
        <end position="44"/>
    </location>
</feature>
<dbReference type="InterPro" id="IPR007969">
    <property type="entry name" value="DUF732"/>
</dbReference>
<evidence type="ECO:0000256" key="1">
    <source>
        <dbReference type="SAM" id="MobiDB-lite"/>
    </source>
</evidence>
<feature type="compositionally biased region" description="Polar residues" evidence="1">
    <location>
        <begin position="27"/>
        <end position="41"/>
    </location>
</feature>
<sequence>MIATSALLTLAACGESGGDDAKEPTKSPKTASPASPAQVVSTPDAAHQKELLNGLRAVDAGLAEDRDRAVRRARSVCLDLKQKKDAATVQGKAKARFRGGPVPSLTDDQAGQVVKVVKRTVCP</sequence>
<dbReference type="EMBL" id="QOIN01000025">
    <property type="protein sequence ID" value="RCG28451.1"/>
    <property type="molecule type" value="Genomic_DNA"/>
</dbReference>
<evidence type="ECO:0000259" key="2">
    <source>
        <dbReference type="Pfam" id="PF05305"/>
    </source>
</evidence>
<evidence type="ECO:0000313" key="4">
    <source>
        <dbReference type="Proteomes" id="UP000252914"/>
    </source>
</evidence>
<feature type="domain" description="DUF732" evidence="2">
    <location>
        <begin position="63"/>
        <end position="123"/>
    </location>
</feature>
<proteinExistence type="predicted"/>
<name>A0A367FDT9_9ACTN</name>
<dbReference type="Proteomes" id="UP000252914">
    <property type="component" value="Unassembled WGS sequence"/>
</dbReference>
<gene>
    <name evidence="3" type="ORF">DTL70_02030</name>
</gene>
<comment type="caution">
    <text evidence="3">The sequence shown here is derived from an EMBL/GenBank/DDBJ whole genome shotgun (WGS) entry which is preliminary data.</text>
</comment>
<reference evidence="3 4" key="1">
    <citation type="submission" date="2018-06" db="EMBL/GenBank/DDBJ databases">
        <title>Streptomyces reniochalinae sp. nov. and Streptomyces diacarnus sp. nov. from marine sponges.</title>
        <authorList>
            <person name="Li L."/>
        </authorList>
    </citation>
    <scope>NUCLEOTIDE SEQUENCE [LARGE SCALE GENOMIC DNA]</scope>
    <source>
        <strain evidence="3 4">LHW51701</strain>
    </source>
</reference>
<organism evidence="3 4">
    <name type="scientific">Streptomyces diacarni</name>
    <dbReference type="NCBI Taxonomy" id="2800381"/>
    <lineage>
        <taxon>Bacteria</taxon>
        <taxon>Bacillati</taxon>
        <taxon>Actinomycetota</taxon>
        <taxon>Actinomycetes</taxon>
        <taxon>Kitasatosporales</taxon>
        <taxon>Streptomycetaceae</taxon>
        <taxon>Streptomyces</taxon>
    </lineage>
</organism>
<keyword evidence="4" id="KW-1185">Reference proteome</keyword>
<dbReference type="AlphaFoldDB" id="A0A367FDT9"/>
<accession>A0A367FDT9</accession>
<protein>
    <submittedName>
        <fullName evidence="3">DUF732 domain-containing protein</fullName>
    </submittedName>
</protein>